<dbReference type="AlphaFoldDB" id="A0AAD4NJ25"/>
<dbReference type="PANTHER" id="PTHR47159">
    <property type="entry name" value="PROTEIN CBG07705-RELATED"/>
    <property type="match status" value="1"/>
</dbReference>
<dbReference type="CDD" id="cd00170">
    <property type="entry name" value="SEC14"/>
    <property type="match status" value="1"/>
</dbReference>
<dbReference type="Gene3D" id="2.60.120.680">
    <property type="entry name" value="GOLD domain"/>
    <property type="match status" value="1"/>
</dbReference>
<feature type="domain" description="CRAL-TRIO" evidence="1">
    <location>
        <begin position="88"/>
        <end position="263"/>
    </location>
</feature>
<evidence type="ECO:0000313" key="2">
    <source>
        <dbReference type="EMBL" id="KAI1728444.1"/>
    </source>
</evidence>
<dbReference type="Proteomes" id="UP001201812">
    <property type="component" value="Unassembled WGS sequence"/>
</dbReference>
<dbReference type="InterPro" id="IPR001251">
    <property type="entry name" value="CRAL-TRIO_dom"/>
</dbReference>
<sequence length="409" mass="47607">MMCAEQVRYPKETYQYSNQEKNWLDEMRKAVCGIPLHPTYSNDFNMLRWLYAYEGDVMLAAKKYRRHLKIREILQLDTIEEQTEADGIDEAADEYAPMTFVGEIDSGDSRILLLEQSGRFDLSQIMQTIRTSAFMLNRFRMMERILRRIQIKENETGRIGSAVLVLDLQGLKFQPSLVGFISGPYRIMWGTLIEQYPSLISKILVINAPTFMNVLWGACSSFIPSDYRSKIFLTGENWRDKVNDHFPLESMPICYGGLRDVNVYAPRPCNPKCYSDQTALDNFSLECLTIPAGSTMVNIFYLNQTEIIEFYMQHEQELTMNIFFTTSRHNLSENILEYGDQTEEVFAGCERPGMPTLDSWRWRVPYTGFYHVMFGNEKAWIMSVNLKYQIFQIHQNGSKIKVTPIPPQR</sequence>
<name>A0AAD4NJ25_9BILA</name>
<dbReference type="Gene3D" id="3.40.525.10">
    <property type="entry name" value="CRAL-TRIO lipid binding domain"/>
    <property type="match status" value="1"/>
</dbReference>
<keyword evidence="3" id="KW-1185">Reference proteome</keyword>
<dbReference type="SUPFAM" id="SSF52087">
    <property type="entry name" value="CRAL/TRIO domain"/>
    <property type="match status" value="1"/>
</dbReference>
<dbReference type="Pfam" id="PF00650">
    <property type="entry name" value="CRAL_TRIO"/>
    <property type="match status" value="1"/>
</dbReference>
<dbReference type="SUPFAM" id="SSF46938">
    <property type="entry name" value="CRAL/TRIO N-terminal domain"/>
    <property type="match status" value="1"/>
</dbReference>
<dbReference type="PROSITE" id="PS50191">
    <property type="entry name" value="CRAL_TRIO"/>
    <property type="match status" value="1"/>
</dbReference>
<protein>
    <submittedName>
        <fullName evidence="2">CRAL/TRIO domain-containing protein</fullName>
    </submittedName>
</protein>
<proteinExistence type="predicted"/>
<dbReference type="InterPro" id="IPR036273">
    <property type="entry name" value="CRAL/TRIO_N_dom_sf"/>
</dbReference>
<comment type="caution">
    <text evidence="2">The sequence shown here is derived from an EMBL/GenBank/DDBJ whole genome shotgun (WGS) entry which is preliminary data.</text>
</comment>
<gene>
    <name evidence="2" type="ORF">DdX_00627</name>
</gene>
<reference evidence="2" key="1">
    <citation type="submission" date="2022-01" db="EMBL/GenBank/DDBJ databases">
        <title>Genome Sequence Resource for Two Populations of Ditylenchus destructor, the Migratory Endoparasitic Phytonematode.</title>
        <authorList>
            <person name="Zhang H."/>
            <person name="Lin R."/>
            <person name="Xie B."/>
        </authorList>
    </citation>
    <scope>NUCLEOTIDE SEQUENCE</scope>
    <source>
        <strain evidence="2">BazhouSP</strain>
    </source>
</reference>
<dbReference type="EMBL" id="JAKKPZ010000001">
    <property type="protein sequence ID" value="KAI1728444.1"/>
    <property type="molecule type" value="Genomic_DNA"/>
</dbReference>
<dbReference type="InterPro" id="IPR053302">
    <property type="entry name" value="CRAL-TRIO_domain"/>
</dbReference>
<dbReference type="SMART" id="SM00516">
    <property type="entry name" value="SEC14"/>
    <property type="match status" value="1"/>
</dbReference>
<dbReference type="PANTHER" id="PTHR47159:SF2">
    <property type="entry name" value="CRAL-TRIO DOMAIN-CONTAINING PROTEIN"/>
    <property type="match status" value="1"/>
</dbReference>
<evidence type="ECO:0000259" key="1">
    <source>
        <dbReference type="PROSITE" id="PS50191"/>
    </source>
</evidence>
<dbReference type="InterPro" id="IPR058960">
    <property type="entry name" value="Ctg-1-like_C"/>
</dbReference>
<organism evidence="2 3">
    <name type="scientific">Ditylenchus destructor</name>
    <dbReference type="NCBI Taxonomy" id="166010"/>
    <lineage>
        <taxon>Eukaryota</taxon>
        <taxon>Metazoa</taxon>
        <taxon>Ecdysozoa</taxon>
        <taxon>Nematoda</taxon>
        <taxon>Chromadorea</taxon>
        <taxon>Rhabditida</taxon>
        <taxon>Tylenchina</taxon>
        <taxon>Tylenchomorpha</taxon>
        <taxon>Sphaerularioidea</taxon>
        <taxon>Anguinidae</taxon>
        <taxon>Anguininae</taxon>
        <taxon>Ditylenchus</taxon>
    </lineage>
</organism>
<accession>A0AAD4NJ25</accession>
<dbReference type="InterPro" id="IPR036865">
    <property type="entry name" value="CRAL-TRIO_dom_sf"/>
</dbReference>
<evidence type="ECO:0000313" key="3">
    <source>
        <dbReference type="Proteomes" id="UP001201812"/>
    </source>
</evidence>
<dbReference type="Pfam" id="PF25883">
    <property type="entry name" value="F28H7_8_C"/>
    <property type="match status" value="1"/>
</dbReference>